<name>A0A183UZL3_TOXCA</name>
<organism evidence="4 5">
    <name type="scientific">Toxocara canis</name>
    <name type="common">Canine roundworm</name>
    <dbReference type="NCBI Taxonomy" id="6265"/>
    <lineage>
        <taxon>Eukaryota</taxon>
        <taxon>Metazoa</taxon>
        <taxon>Ecdysozoa</taxon>
        <taxon>Nematoda</taxon>
        <taxon>Chromadorea</taxon>
        <taxon>Rhabditida</taxon>
        <taxon>Spirurina</taxon>
        <taxon>Ascaridomorpha</taxon>
        <taxon>Ascaridoidea</taxon>
        <taxon>Toxocaridae</taxon>
        <taxon>Toxocara</taxon>
    </lineage>
</organism>
<reference evidence="5" key="1">
    <citation type="submission" date="2016-06" db="UniProtKB">
        <authorList>
            <consortium name="WormBaseParasite"/>
        </authorList>
    </citation>
    <scope>IDENTIFICATION</scope>
</reference>
<evidence type="ECO:0000259" key="2">
    <source>
        <dbReference type="Pfam" id="PF06482"/>
    </source>
</evidence>
<feature type="compositionally biased region" description="Basic and acidic residues" evidence="1">
    <location>
        <begin position="231"/>
        <end position="254"/>
    </location>
</feature>
<feature type="compositionally biased region" description="Basic and acidic residues" evidence="1">
    <location>
        <begin position="119"/>
        <end position="138"/>
    </location>
</feature>
<protein>
    <submittedName>
        <fullName evidence="5">Endostatin domain-containing protein</fullName>
    </submittedName>
</protein>
<dbReference type="WBParaSite" id="TCNE_0001393301-mRNA-1">
    <property type="protein sequence ID" value="TCNE_0001393301-mRNA-1"/>
    <property type="gene ID" value="TCNE_0001393301"/>
</dbReference>
<reference evidence="3 4" key="2">
    <citation type="submission" date="2018-11" db="EMBL/GenBank/DDBJ databases">
        <authorList>
            <consortium name="Pathogen Informatics"/>
        </authorList>
    </citation>
    <scope>NUCLEOTIDE SEQUENCE [LARGE SCALE GENOMIC DNA]</scope>
</reference>
<feature type="compositionally biased region" description="Basic and acidic residues" evidence="1">
    <location>
        <begin position="179"/>
        <end position="219"/>
    </location>
</feature>
<dbReference type="InterPro" id="IPR010515">
    <property type="entry name" value="Collagenase_NC10/endostatin"/>
</dbReference>
<feature type="compositionally biased region" description="Low complexity" evidence="1">
    <location>
        <begin position="139"/>
        <end position="166"/>
    </location>
</feature>
<dbReference type="Proteomes" id="UP000050794">
    <property type="component" value="Unassembled WGS sequence"/>
</dbReference>
<feature type="region of interest" description="Disordered" evidence="1">
    <location>
        <begin position="23"/>
        <end position="262"/>
    </location>
</feature>
<evidence type="ECO:0000313" key="3">
    <source>
        <dbReference type="EMBL" id="VDM45254.1"/>
    </source>
</evidence>
<dbReference type="InterPro" id="IPR016187">
    <property type="entry name" value="CTDL_fold"/>
</dbReference>
<keyword evidence="4" id="KW-1185">Reference proteome</keyword>
<sequence>MKCRVQEINLDSQNENYIPYWEVSIQPHPPQPQERPQYVPESRPEYRPEHRPEYRPEYPPHRRPDYEVLRRPHPGPEHRPEPRPHYRPGQRPEITIERHPYHHHERPSESLPKQLQPHEWPEVLPEHHEHRPEPEEGRSPGYRPEQYSGAQRQPEPIQQQSSQIPIRRPEIQPEQQVPHPEERAEQVAQEEHPEPQLEHRPELVSERQRQIEGELRPIEHPAPTIYPPYPERPRYPEPERQPHYRERPTPEPHRPRYPPTRRPYTLGEKDHVLHLIALNTPMTGNMRGVRGADLACYQQARQAGFRTTFRAFLSSHVQDLNKVVHFGDRETPVVNLRGERLFNSWSDIFRERPMFDAPLYSFNRRNVFDDNTWREKRVWHGSDASGTRSESGYCNAWRSSDPSQVGSSSSIGPRLPLLDGCQNVDCSHEFVVLCVENMSKYSVDKRLGKKRMHYEE</sequence>
<feature type="compositionally biased region" description="Basic and acidic residues" evidence="1">
    <location>
        <begin position="42"/>
        <end position="84"/>
    </location>
</feature>
<dbReference type="AlphaFoldDB" id="A0A183UZL3"/>
<proteinExistence type="predicted"/>
<evidence type="ECO:0000313" key="5">
    <source>
        <dbReference type="WBParaSite" id="TCNE_0001393301-mRNA-1"/>
    </source>
</evidence>
<dbReference type="Pfam" id="PF06482">
    <property type="entry name" value="Endostatin"/>
    <property type="match status" value="1"/>
</dbReference>
<evidence type="ECO:0000256" key="1">
    <source>
        <dbReference type="SAM" id="MobiDB-lite"/>
    </source>
</evidence>
<dbReference type="Gene3D" id="3.10.100.10">
    <property type="entry name" value="Mannose-Binding Protein A, subunit A"/>
    <property type="match status" value="1"/>
</dbReference>
<accession>A0A183UZL3</accession>
<dbReference type="EMBL" id="UYWY01021968">
    <property type="protein sequence ID" value="VDM45254.1"/>
    <property type="molecule type" value="Genomic_DNA"/>
</dbReference>
<dbReference type="InterPro" id="IPR016186">
    <property type="entry name" value="C-type_lectin-like/link_sf"/>
</dbReference>
<dbReference type="SUPFAM" id="SSF56436">
    <property type="entry name" value="C-type lectin-like"/>
    <property type="match status" value="1"/>
</dbReference>
<evidence type="ECO:0000313" key="4">
    <source>
        <dbReference type="Proteomes" id="UP000050794"/>
    </source>
</evidence>
<feature type="domain" description="Collagenase NC10/endostatin" evidence="2">
    <location>
        <begin position="273"/>
        <end position="438"/>
    </location>
</feature>
<gene>
    <name evidence="3" type="ORF">TCNE_LOCUS13933</name>
</gene>